<dbReference type="SUPFAM" id="SSF48008">
    <property type="entry name" value="GntR ligand-binding domain-like"/>
    <property type="match status" value="1"/>
</dbReference>
<accession>A0A5C4JG67</accession>
<evidence type="ECO:0000313" key="6">
    <source>
        <dbReference type="EMBL" id="TMR04311.1"/>
    </source>
</evidence>
<dbReference type="Pfam" id="PF00392">
    <property type="entry name" value="GntR"/>
    <property type="match status" value="1"/>
</dbReference>
<dbReference type="Gene3D" id="1.20.120.530">
    <property type="entry name" value="GntR ligand-binding domain-like"/>
    <property type="match status" value="1"/>
</dbReference>
<dbReference type="InterPro" id="IPR036388">
    <property type="entry name" value="WH-like_DNA-bd_sf"/>
</dbReference>
<dbReference type="Pfam" id="PF07729">
    <property type="entry name" value="FCD"/>
    <property type="match status" value="1"/>
</dbReference>
<feature type="domain" description="HTH gntR-type" evidence="5">
    <location>
        <begin position="1"/>
        <end position="68"/>
    </location>
</feature>
<reference evidence="6 7" key="1">
    <citation type="submission" date="2019-05" db="EMBL/GenBank/DDBJ databases">
        <title>Draft genome sequence of Actinomadura sp. 14C53.</title>
        <authorList>
            <person name="Saricaoglu S."/>
            <person name="Isik K."/>
        </authorList>
    </citation>
    <scope>NUCLEOTIDE SEQUENCE [LARGE SCALE GENOMIC DNA]</scope>
    <source>
        <strain evidence="6 7">14C53</strain>
    </source>
</reference>
<sequence length="244" mass="26087">MAAVDLVYETLREQIISGVLPPGAKLGEEELAASLGVSRTPVREALRRIASEGLIETAPNRGSWVRTWSDDELRSLFSARALLEGYAARLAAPRITKDEVRHLSALCDAMEAAQHRDLASVTALNDEFHTAIREASGDPVVPGLLAGLIQVPVVARTFRSYNPERMAHTMTQHRELVAALASGSTAWAEAAMSTHVLSAGNWLLNRYAESRLPADATGAPSRSAVESPISPTTASNGVEQSPGE</sequence>
<comment type="caution">
    <text evidence="6">The sequence shown here is derived from an EMBL/GenBank/DDBJ whole genome shotgun (WGS) entry which is preliminary data.</text>
</comment>
<dbReference type="PANTHER" id="PTHR43537">
    <property type="entry name" value="TRANSCRIPTIONAL REGULATOR, GNTR FAMILY"/>
    <property type="match status" value="1"/>
</dbReference>
<dbReference type="InterPro" id="IPR036390">
    <property type="entry name" value="WH_DNA-bd_sf"/>
</dbReference>
<dbReference type="CDD" id="cd07377">
    <property type="entry name" value="WHTH_GntR"/>
    <property type="match status" value="1"/>
</dbReference>
<dbReference type="SUPFAM" id="SSF46785">
    <property type="entry name" value="Winged helix' DNA-binding domain"/>
    <property type="match status" value="1"/>
</dbReference>
<name>A0A5C4JG67_9ACTN</name>
<evidence type="ECO:0000256" key="3">
    <source>
        <dbReference type="ARBA" id="ARBA00023163"/>
    </source>
</evidence>
<dbReference type="Gene3D" id="1.10.10.10">
    <property type="entry name" value="Winged helix-like DNA-binding domain superfamily/Winged helix DNA-binding domain"/>
    <property type="match status" value="1"/>
</dbReference>
<evidence type="ECO:0000256" key="4">
    <source>
        <dbReference type="SAM" id="MobiDB-lite"/>
    </source>
</evidence>
<dbReference type="OrthoDB" id="8680240at2"/>
<gene>
    <name evidence="6" type="ORF">ETD83_08580</name>
</gene>
<dbReference type="InterPro" id="IPR000524">
    <property type="entry name" value="Tscrpt_reg_HTH_GntR"/>
</dbReference>
<proteinExistence type="predicted"/>
<dbReference type="InterPro" id="IPR008920">
    <property type="entry name" value="TF_FadR/GntR_C"/>
</dbReference>
<evidence type="ECO:0000256" key="2">
    <source>
        <dbReference type="ARBA" id="ARBA00023125"/>
    </source>
</evidence>
<dbReference type="GO" id="GO:0003700">
    <property type="term" value="F:DNA-binding transcription factor activity"/>
    <property type="evidence" value="ECO:0007669"/>
    <property type="project" value="InterPro"/>
</dbReference>
<dbReference type="SMART" id="SM00895">
    <property type="entry name" value="FCD"/>
    <property type="match status" value="1"/>
</dbReference>
<evidence type="ECO:0000313" key="7">
    <source>
        <dbReference type="Proteomes" id="UP000309174"/>
    </source>
</evidence>
<dbReference type="AlphaFoldDB" id="A0A5C4JG67"/>
<dbReference type="RefSeq" id="WP_138644531.1">
    <property type="nucleotide sequence ID" value="NZ_VCKW01000031.1"/>
</dbReference>
<dbReference type="InterPro" id="IPR011711">
    <property type="entry name" value="GntR_C"/>
</dbReference>
<protein>
    <submittedName>
        <fullName evidence="6">GntR family transcriptional regulator</fullName>
    </submittedName>
</protein>
<dbReference type="PANTHER" id="PTHR43537:SF24">
    <property type="entry name" value="GLUCONATE OPERON TRANSCRIPTIONAL REPRESSOR"/>
    <property type="match status" value="1"/>
</dbReference>
<keyword evidence="1" id="KW-0805">Transcription regulation</keyword>
<organism evidence="6 7">
    <name type="scientific">Actinomadura soli</name>
    <dbReference type="NCBI Taxonomy" id="2508997"/>
    <lineage>
        <taxon>Bacteria</taxon>
        <taxon>Bacillati</taxon>
        <taxon>Actinomycetota</taxon>
        <taxon>Actinomycetes</taxon>
        <taxon>Streptosporangiales</taxon>
        <taxon>Thermomonosporaceae</taxon>
        <taxon>Actinomadura</taxon>
    </lineage>
</organism>
<keyword evidence="2" id="KW-0238">DNA-binding</keyword>
<feature type="region of interest" description="Disordered" evidence="4">
    <location>
        <begin position="213"/>
        <end position="244"/>
    </location>
</feature>
<evidence type="ECO:0000256" key="1">
    <source>
        <dbReference type="ARBA" id="ARBA00023015"/>
    </source>
</evidence>
<evidence type="ECO:0000259" key="5">
    <source>
        <dbReference type="PROSITE" id="PS50949"/>
    </source>
</evidence>
<keyword evidence="3" id="KW-0804">Transcription</keyword>
<feature type="compositionally biased region" description="Polar residues" evidence="4">
    <location>
        <begin position="229"/>
        <end position="244"/>
    </location>
</feature>
<dbReference type="EMBL" id="VCKW01000031">
    <property type="protein sequence ID" value="TMR04311.1"/>
    <property type="molecule type" value="Genomic_DNA"/>
</dbReference>
<dbReference type="PRINTS" id="PR00035">
    <property type="entry name" value="HTHGNTR"/>
</dbReference>
<dbReference type="SMART" id="SM00345">
    <property type="entry name" value="HTH_GNTR"/>
    <property type="match status" value="1"/>
</dbReference>
<dbReference type="PROSITE" id="PS50949">
    <property type="entry name" value="HTH_GNTR"/>
    <property type="match status" value="1"/>
</dbReference>
<dbReference type="Proteomes" id="UP000309174">
    <property type="component" value="Unassembled WGS sequence"/>
</dbReference>
<keyword evidence="7" id="KW-1185">Reference proteome</keyword>
<dbReference type="GO" id="GO:0003677">
    <property type="term" value="F:DNA binding"/>
    <property type="evidence" value="ECO:0007669"/>
    <property type="project" value="UniProtKB-KW"/>
</dbReference>